<name>A0ABV6GPF2_9BACI</name>
<keyword evidence="2" id="KW-1185">Reference proteome</keyword>
<dbReference type="EMBL" id="JBHLVO010000060">
    <property type="protein sequence ID" value="MFC0274974.1"/>
    <property type="molecule type" value="Genomic_DNA"/>
</dbReference>
<accession>A0ABV6GPF2</accession>
<comment type="caution">
    <text evidence="1">The sequence shown here is derived from an EMBL/GenBank/DDBJ whole genome shotgun (WGS) entry which is preliminary data.</text>
</comment>
<evidence type="ECO:0000313" key="2">
    <source>
        <dbReference type="Proteomes" id="UP001589854"/>
    </source>
</evidence>
<gene>
    <name evidence="1" type="ORF">ACFFIX_27110</name>
</gene>
<dbReference type="RefSeq" id="WP_378939741.1">
    <property type="nucleotide sequence ID" value="NZ_JBHLVO010000060.1"/>
</dbReference>
<reference evidence="1 2" key="1">
    <citation type="submission" date="2024-09" db="EMBL/GenBank/DDBJ databases">
        <authorList>
            <person name="Sun Q."/>
            <person name="Mori K."/>
        </authorList>
    </citation>
    <scope>NUCLEOTIDE SEQUENCE [LARGE SCALE GENOMIC DNA]</scope>
    <source>
        <strain evidence="1 2">CCM 7228</strain>
    </source>
</reference>
<organism evidence="1 2">
    <name type="scientific">Metabacillus herbersteinensis</name>
    <dbReference type="NCBI Taxonomy" id="283816"/>
    <lineage>
        <taxon>Bacteria</taxon>
        <taxon>Bacillati</taxon>
        <taxon>Bacillota</taxon>
        <taxon>Bacilli</taxon>
        <taxon>Bacillales</taxon>
        <taxon>Bacillaceae</taxon>
        <taxon>Metabacillus</taxon>
    </lineage>
</organism>
<protein>
    <submittedName>
        <fullName evidence="1">Uncharacterized protein</fullName>
    </submittedName>
</protein>
<sequence>MELDVLTNKELAKLYVEYKQKIKLPKKRKSFYNLNKCIEIKKYLSLIKWEMEERGLKKKEAKKLSNF</sequence>
<evidence type="ECO:0000313" key="1">
    <source>
        <dbReference type="EMBL" id="MFC0274974.1"/>
    </source>
</evidence>
<dbReference type="Proteomes" id="UP001589854">
    <property type="component" value="Unassembled WGS sequence"/>
</dbReference>
<proteinExistence type="predicted"/>